<organism evidence="1">
    <name type="scientific">Ralstonia solanacearum</name>
    <name type="common">Pseudomonas solanacearum</name>
    <dbReference type="NCBI Taxonomy" id="305"/>
    <lineage>
        <taxon>Bacteria</taxon>
        <taxon>Pseudomonadati</taxon>
        <taxon>Pseudomonadota</taxon>
        <taxon>Betaproteobacteria</taxon>
        <taxon>Burkholderiales</taxon>
        <taxon>Burkholderiaceae</taxon>
        <taxon>Ralstonia</taxon>
        <taxon>Ralstonia solanacearum species complex</taxon>
    </lineage>
</organism>
<gene>
    <name evidence="1" type="ORF">RUN1985_v1_1190014</name>
</gene>
<name>A0A0S4VB11_RALSL</name>
<proteinExistence type="predicted"/>
<protein>
    <submittedName>
        <fullName evidence="1">Uncharacterized protein</fullName>
    </submittedName>
</protein>
<sequence>MKTTITTTLDTDNYDLLADLAEPTACSSAYGLCE</sequence>
<dbReference type="AlphaFoldDB" id="A0A0S4VB11"/>
<reference evidence="1" key="1">
    <citation type="submission" date="2015-10" db="EMBL/GenBank/DDBJ databases">
        <authorList>
            <person name="Gilbert D.G."/>
        </authorList>
    </citation>
    <scope>NUCLEOTIDE SEQUENCE</scope>
    <source>
        <strain evidence="1">Phyl III-seqv23</strain>
    </source>
</reference>
<evidence type="ECO:0000313" key="1">
    <source>
        <dbReference type="EMBL" id="CUV31844.1"/>
    </source>
</evidence>
<accession>A0A0S4VB11</accession>
<dbReference type="EMBL" id="LN899824">
    <property type="protein sequence ID" value="CUV31844.1"/>
    <property type="molecule type" value="Genomic_DNA"/>
</dbReference>